<feature type="signal peptide" evidence="3">
    <location>
        <begin position="1"/>
        <end position="21"/>
    </location>
</feature>
<proteinExistence type="predicted"/>
<dbReference type="EMBL" id="VLTO01000030">
    <property type="protein sequence ID" value="KAA0173684.1"/>
    <property type="molecule type" value="Genomic_DNA"/>
</dbReference>
<dbReference type="PROSITE" id="PS00022">
    <property type="entry name" value="EGF_1"/>
    <property type="match status" value="1"/>
</dbReference>
<evidence type="ECO:0000256" key="2">
    <source>
        <dbReference type="SAM" id="Phobius"/>
    </source>
</evidence>
<protein>
    <recommendedName>
        <fullName evidence="4">EGF-like domain-containing protein</fullName>
    </recommendedName>
</protein>
<dbReference type="Proteomes" id="UP000322899">
    <property type="component" value="Unassembled WGS sequence"/>
</dbReference>
<keyword evidence="3" id="KW-0732">Signal</keyword>
<reference evidence="5 6" key="1">
    <citation type="submission" date="2019-07" db="EMBL/GenBank/DDBJ databases">
        <title>Genomes of Cafeteria roenbergensis.</title>
        <authorList>
            <person name="Fischer M.G."/>
            <person name="Hackl T."/>
            <person name="Roman M."/>
        </authorList>
    </citation>
    <scope>NUCLEOTIDE SEQUENCE [LARGE SCALE GENOMIC DNA]</scope>
    <source>
        <strain evidence="5 6">E4-10P</strain>
    </source>
</reference>
<evidence type="ECO:0000313" key="5">
    <source>
        <dbReference type="EMBL" id="KAA0173684.1"/>
    </source>
</evidence>
<feature type="compositionally biased region" description="Low complexity" evidence="1">
    <location>
        <begin position="631"/>
        <end position="644"/>
    </location>
</feature>
<comment type="caution">
    <text evidence="5">The sequence shown here is derived from an EMBL/GenBank/DDBJ whole genome shotgun (WGS) entry which is preliminary data.</text>
</comment>
<evidence type="ECO:0000259" key="4">
    <source>
        <dbReference type="PROSITE" id="PS00022"/>
    </source>
</evidence>
<sequence>MARARFPWLYAVLAVAASALGAKLGPAAQAGCTDPKSGIVCPSPDDPSVATVTLTVLSGHSGAFDGGSLVLQLQAPSGRAFSVPDGTTLALSLSAGLSGPSCAAHTDSVSLLGTAAALQLLDAGGVPSAPQGASELAMVNSSLSAASSPLAVVRAVPFAASPSANVAVFFSSVVLRVNASALGAPAACTSWATRELQVTEARLEFRVPASDVGAPEDQVRVLSLPPSAACPADGCGSGGICANASAPSVSSRATPVCECASDKWGTACEAARGSSPATCFNGRRDGAETGVDCGGADCPKCGAGQLCASASDCGSGTASCSPVPGDASVTTRCLSSAVAAWQTGTRVALVSVQALPAVPGQTSGGSRLARLLNEPGGAGSTSAGLFAALDEGASGALEAGGGPAGGDGDSGLAQAAVVSVRVGRCVADAAGNDCAEEGVELVVAVRLAAGAAAEDGAGRLTVALADGSVLARWLKLAPLAGVAAVWRAGGAAVEATAGNTSPPAAPADDGMAGVYVGLALLGVTILGGCVVLVVIECTSEKDAFGRGPLEQAAAANCLCLDRSISRLNRGINGQFTSASSPDTTEVVPGSASPAAGAGAHKPAREDAKPSAGSPVTNPLAVVRPQRPRQVSPDGAAAAPPGSPP</sequence>
<feature type="compositionally biased region" description="Low complexity" evidence="1">
    <location>
        <begin position="588"/>
        <end position="599"/>
    </location>
</feature>
<dbReference type="OrthoDB" id="540419at2759"/>
<dbReference type="InterPro" id="IPR000742">
    <property type="entry name" value="EGF"/>
</dbReference>
<feature type="region of interest" description="Disordered" evidence="1">
    <location>
        <begin position="575"/>
        <end position="644"/>
    </location>
</feature>
<feature type="domain" description="EGF-like" evidence="4">
    <location>
        <begin position="257"/>
        <end position="268"/>
    </location>
</feature>
<keyword evidence="2" id="KW-1133">Transmembrane helix</keyword>
<gene>
    <name evidence="5" type="ORF">FNF27_04834</name>
</gene>
<name>A0A5A8E923_CAFRO</name>
<keyword evidence="2" id="KW-0812">Transmembrane</keyword>
<evidence type="ECO:0000256" key="1">
    <source>
        <dbReference type="SAM" id="MobiDB-lite"/>
    </source>
</evidence>
<feature type="transmembrane region" description="Helical" evidence="2">
    <location>
        <begin position="512"/>
        <end position="535"/>
    </location>
</feature>
<evidence type="ECO:0000256" key="3">
    <source>
        <dbReference type="SAM" id="SignalP"/>
    </source>
</evidence>
<accession>A0A5A8E923</accession>
<organism evidence="5 6">
    <name type="scientific">Cafeteria roenbergensis</name>
    <name type="common">Marine flagellate</name>
    <dbReference type="NCBI Taxonomy" id="33653"/>
    <lineage>
        <taxon>Eukaryota</taxon>
        <taxon>Sar</taxon>
        <taxon>Stramenopiles</taxon>
        <taxon>Bigyra</taxon>
        <taxon>Opalozoa</taxon>
        <taxon>Bicosoecida</taxon>
        <taxon>Cafeteriaceae</taxon>
        <taxon>Cafeteria</taxon>
    </lineage>
</organism>
<feature type="chain" id="PRO_5023021827" description="EGF-like domain-containing protein" evidence="3">
    <location>
        <begin position="22"/>
        <end position="644"/>
    </location>
</feature>
<evidence type="ECO:0000313" key="6">
    <source>
        <dbReference type="Proteomes" id="UP000322899"/>
    </source>
</evidence>
<dbReference type="AlphaFoldDB" id="A0A5A8E923"/>
<keyword evidence="2" id="KW-0472">Membrane</keyword>